<keyword evidence="1" id="KW-1133">Transmembrane helix</keyword>
<protein>
    <submittedName>
        <fullName evidence="2">Uncharacterized protein</fullName>
    </submittedName>
</protein>
<evidence type="ECO:0000313" key="2">
    <source>
        <dbReference type="EMBL" id="VAX09053.1"/>
    </source>
</evidence>
<evidence type="ECO:0000256" key="1">
    <source>
        <dbReference type="SAM" id="Phobius"/>
    </source>
</evidence>
<dbReference type="AlphaFoldDB" id="A0A3B1BAP5"/>
<feature type="transmembrane region" description="Helical" evidence="1">
    <location>
        <begin position="26"/>
        <end position="46"/>
    </location>
</feature>
<keyword evidence="1" id="KW-0812">Transmembrane</keyword>
<organism evidence="2">
    <name type="scientific">hydrothermal vent metagenome</name>
    <dbReference type="NCBI Taxonomy" id="652676"/>
    <lineage>
        <taxon>unclassified sequences</taxon>
        <taxon>metagenomes</taxon>
        <taxon>ecological metagenomes</taxon>
    </lineage>
</organism>
<gene>
    <name evidence="2" type="ORF">MNBD_GAMMA25-118</name>
</gene>
<reference evidence="2" key="1">
    <citation type="submission" date="2018-06" db="EMBL/GenBank/DDBJ databases">
        <authorList>
            <person name="Zhirakovskaya E."/>
        </authorList>
    </citation>
    <scope>NUCLEOTIDE SEQUENCE</scope>
</reference>
<keyword evidence="1" id="KW-0472">Membrane</keyword>
<accession>A0A3B1BAP5</accession>
<name>A0A3B1BAP5_9ZZZZ</name>
<sequence length="60" mass="6889">MRYLAAVSGEVSLWVHLSRTKIKPLILLQLFSSGGAVFSYIVFVPVRSINFRTEDRDIKY</sequence>
<proteinExistence type="predicted"/>
<dbReference type="EMBL" id="UOFY01000031">
    <property type="protein sequence ID" value="VAX09053.1"/>
    <property type="molecule type" value="Genomic_DNA"/>
</dbReference>